<feature type="compositionally biased region" description="Basic and acidic residues" evidence="1">
    <location>
        <begin position="259"/>
        <end position="273"/>
    </location>
</feature>
<accession>A0AAW2BLK3</accession>
<evidence type="ECO:0000256" key="1">
    <source>
        <dbReference type="SAM" id="MobiDB-lite"/>
    </source>
</evidence>
<evidence type="ECO:0000313" key="5">
    <source>
        <dbReference type="Proteomes" id="UP001459277"/>
    </source>
</evidence>
<evidence type="ECO:0000259" key="2">
    <source>
        <dbReference type="Pfam" id="PF14111"/>
    </source>
</evidence>
<keyword evidence="5" id="KW-1185">Reference proteome</keyword>
<dbReference type="InterPro" id="IPR025836">
    <property type="entry name" value="Zn_knuckle_CX2CX4HX4C"/>
</dbReference>
<feature type="domain" description="Zinc knuckle CX2CX4HX4C" evidence="3">
    <location>
        <begin position="177"/>
        <end position="222"/>
    </location>
</feature>
<dbReference type="InterPro" id="IPR025558">
    <property type="entry name" value="DUF4283"/>
</dbReference>
<feature type="region of interest" description="Disordered" evidence="1">
    <location>
        <begin position="247"/>
        <end position="273"/>
    </location>
</feature>
<dbReference type="Proteomes" id="UP001459277">
    <property type="component" value="Unassembled WGS sequence"/>
</dbReference>
<dbReference type="Pfam" id="PF14111">
    <property type="entry name" value="DUF4283"/>
    <property type="match status" value="1"/>
</dbReference>
<name>A0AAW2BLK3_9ROSI</name>
<feature type="domain" description="DUF4283" evidence="2">
    <location>
        <begin position="34"/>
        <end position="115"/>
    </location>
</feature>
<reference evidence="4 5" key="1">
    <citation type="submission" date="2024-01" db="EMBL/GenBank/DDBJ databases">
        <title>A telomere-to-telomere, gap-free genome of sweet tea (Lithocarpus litseifolius).</title>
        <authorList>
            <person name="Zhou J."/>
        </authorList>
    </citation>
    <scope>NUCLEOTIDE SEQUENCE [LARGE SCALE GENOMIC DNA]</scope>
    <source>
        <strain evidence="4">Zhou-2022a</strain>
        <tissue evidence="4">Leaf</tissue>
    </source>
</reference>
<sequence>MDAEVIHGLENMTLTVEEAEVIEIPDEGRREVIESCTLSLIGKFLTCKSFNRRAAKSVLRRAWGLENALQILEVGANMFQFKFQSEFDMNRVITGGPWTFDNQLLMLQHWQKRMNVGNIKWTHASLWVQIWGAPFDMVSPQVAQEVGSRLGIVEDVGRRRKQDDQNFFMRFRVALPIEKPLRRGSFIAGSNGIRSWVTFKYERLPMFCYFCGLLGHDLHHCPLHFVKKKEGVGVDYQYGDWLKLDGGRAKSPPKRSANPRRDAENEAEKDLRRTSDNTEVVVRLLATEEKSAEQMLSCHEEGKPVNYGIDLESQQHENIGIEPDLQRDNFARGEVTNDVGICTNKTNVELSRDDSTLSRVSSHVHQITSWASEGVGPHTSQTPGKWTRLNRMEFRLSGLSKAFNFPTLGKKGSNMETETDISFGQGERAEKRGRFNESLNCV</sequence>
<gene>
    <name evidence="4" type="ORF">SO802_031825</name>
</gene>
<dbReference type="InterPro" id="IPR040256">
    <property type="entry name" value="At4g02000-like"/>
</dbReference>
<comment type="caution">
    <text evidence="4">The sequence shown here is derived from an EMBL/GenBank/DDBJ whole genome shotgun (WGS) entry which is preliminary data.</text>
</comment>
<evidence type="ECO:0000313" key="4">
    <source>
        <dbReference type="EMBL" id="KAK9986874.1"/>
    </source>
</evidence>
<evidence type="ECO:0008006" key="6">
    <source>
        <dbReference type="Google" id="ProtNLM"/>
    </source>
</evidence>
<dbReference type="PANTHER" id="PTHR31286">
    <property type="entry name" value="GLYCINE-RICH CELL WALL STRUCTURAL PROTEIN 1.8-LIKE"/>
    <property type="match status" value="1"/>
</dbReference>
<protein>
    <recommendedName>
        <fullName evidence="6">CCHC-type domain-containing protein</fullName>
    </recommendedName>
</protein>
<dbReference type="AlphaFoldDB" id="A0AAW2BLK3"/>
<organism evidence="4 5">
    <name type="scientific">Lithocarpus litseifolius</name>
    <dbReference type="NCBI Taxonomy" id="425828"/>
    <lineage>
        <taxon>Eukaryota</taxon>
        <taxon>Viridiplantae</taxon>
        <taxon>Streptophyta</taxon>
        <taxon>Embryophyta</taxon>
        <taxon>Tracheophyta</taxon>
        <taxon>Spermatophyta</taxon>
        <taxon>Magnoliopsida</taxon>
        <taxon>eudicotyledons</taxon>
        <taxon>Gunneridae</taxon>
        <taxon>Pentapetalae</taxon>
        <taxon>rosids</taxon>
        <taxon>fabids</taxon>
        <taxon>Fagales</taxon>
        <taxon>Fagaceae</taxon>
        <taxon>Lithocarpus</taxon>
    </lineage>
</organism>
<dbReference type="Pfam" id="PF14392">
    <property type="entry name" value="zf-CCHC_4"/>
    <property type="match status" value="1"/>
</dbReference>
<evidence type="ECO:0000259" key="3">
    <source>
        <dbReference type="Pfam" id="PF14392"/>
    </source>
</evidence>
<dbReference type="PANTHER" id="PTHR31286:SF178">
    <property type="entry name" value="DUF4283 DOMAIN-CONTAINING PROTEIN"/>
    <property type="match status" value="1"/>
</dbReference>
<proteinExistence type="predicted"/>
<dbReference type="EMBL" id="JAZDWU010000011">
    <property type="protein sequence ID" value="KAK9986874.1"/>
    <property type="molecule type" value="Genomic_DNA"/>
</dbReference>